<evidence type="ECO:0000313" key="5">
    <source>
        <dbReference type="Proteomes" id="UP000179807"/>
    </source>
</evidence>
<keyword evidence="1" id="KW-0479">Metal-binding</keyword>
<dbReference type="Pfam" id="PF13920">
    <property type="entry name" value="zf-C3HC4_3"/>
    <property type="match status" value="1"/>
</dbReference>
<dbReference type="AlphaFoldDB" id="A0A1J4K899"/>
<accession>A0A1J4K899</accession>
<dbReference type="RefSeq" id="XP_068358797.1">
    <property type="nucleotide sequence ID" value="XM_068492702.1"/>
</dbReference>
<dbReference type="GO" id="GO:0008270">
    <property type="term" value="F:zinc ion binding"/>
    <property type="evidence" value="ECO:0007669"/>
    <property type="project" value="UniProtKB-KW"/>
</dbReference>
<sequence>MENDEEEAVYEEEPPLLTPGKCVFCQAAVPVLGFRPCPHVQLCDNCYINHKEIMKECPICHKNLKRVEFLNPPPEPEPITEEPEPEEEETKPEPPPAEEEEKGETEEEEREEVASTEGESYATESTYESTYESTG</sequence>
<evidence type="ECO:0000256" key="2">
    <source>
        <dbReference type="SAM" id="MobiDB-lite"/>
    </source>
</evidence>
<feature type="compositionally biased region" description="Low complexity" evidence="2">
    <location>
        <begin position="115"/>
        <end position="135"/>
    </location>
</feature>
<name>A0A1J4K899_9EUKA</name>
<dbReference type="InterPro" id="IPR013083">
    <property type="entry name" value="Znf_RING/FYVE/PHD"/>
</dbReference>
<protein>
    <recommendedName>
        <fullName evidence="3">RING-type domain-containing protein</fullName>
    </recommendedName>
</protein>
<evidence type="ECO:0000313" key="4">
    <source>
        <dbReference type="EMBL" id="OHT05661.1"/>
    </source>
</evidence>
<dbReference type="Gene3D" id="3.30.40.10">
    <property type="entry name" value="Zinc/RING finger domain, C3HC4 (zinc finger)"/>
    <property type="match status" value="1"/>
</dbReference>
<comment type="caution">
    <text evidence="4">The sequence shown here is derived from an EMBL/GenBank/DDBJ whole genome shotgun (WGS) entry which is preliminary data.</text>
</comment>
<feature type="region of interest" description="Disordered" evidence="2">
    <location>
        <begin position="68"/>
        <end position="135"/>
    </location>
</feature>
<keyword evidence="1" id="KW-0863">Zinc-finger</keyword>
<dbReference type="VEuPathDB" id="TrichDB:TRFO_05765"/>
<proteinExistence type="predicted"/>
<dbReference type="PROSITE" id="PS50089">
    <property type="entry name" value="ZF_RING_2"/>
    <property type="match status" value="1"/>
</dbReference>
<gene>
    <name evidence="4" type="ORF">TRFO_05765</name>
</gene>
<reference evidence="4" key="1">
    <citation type="submission" date="2016-10" db="EMBL/GenBank/DDBJ databases">
        <authorList>
            <person name="Benchimol M."/>
            <person name="Almeida L.G."/>
            <person name="Vasconcelos A.T."/>
            <person name="Perreira-Neves A."/>
            <person name="Rosa I.A."/>
            <person name="Tasca T."/>
            <person name="Bogo M.R."/>
            <person name="de Souza W."/>
        </authorList>
    </citation>
    <scope>NUCLEOTIDE SEQUENCE [LARGE SCALE GENOMIC DNA]</scope>
    <source>
        <strain evidence="4">K</strain>
    </source>
</reference>
<feature type="compositionally biased region" description="Acidic residues" evidence="2">
    <location>
        <begin position="78"/>
        <end position="111"/>
    </location>
</feature>
<keyword evidence="1" id="KW-0862">Zinc</keyword>
<dbReference type="EMBL" id="MLAK01000749">
    <property type="protein sequence ID" value="OHT05661.1"/>
    <property type="molecule type" value="Genomic_DNA"/>
</dbReference>
<feature type="domain" description="RING-type" evidence="3">
    <location>
        <begin position="22"/>
        <end position="61"/>
    </location>
</feature>
<dbReference type="InterPro" id="IPR001841">
    <property type="entry name" value="Znf_RING"/>
</dbReference>
<evidence type="ECO:0000259" key="3">
    <source>
        <dbReference type="PROSITE" id="PS50089"/>
    </source>
</evidence>
<organism evidence="4 5">
    <name type="scientific">Tritrichomonas foetus</name>
    <dbReference type="NCBI Taxonomy" id="1144522"/>
    <lineage>
        <taxon>Eukaryota</taxon>
        <taxon>Metamonada</taxon>
        <taxon>Parabasalia</taxon>
        <taxon>Tritrichomonadida</taxon>
        <taxon>Tritrichomonadidae</taxon>
        <taxon>Tritrichomonas</taxon>
    </lineage>
</organism>
<evidence type="ECO:0000256" key="1">
    <source>
        <dbReference type="PROSITE-ProRule" id="PRU00175"/>
    </source>
</evidence>
<dbReference type="Proteomes" id="UP000179807">
    <property type="component" value="Unassembled WGS sequence"/>
</dbReference>
<dbReference type="GeneID" id="94827406"/>
<keyword evidence="5" id="KW-1185">Reference proteome</keyword>